<keyword evidence="1" id="KW-0732">Signal</keyword>
<name>A0A6V7U9M0_MELEN</name>
<dbReference type="PANTHER" id="PTHR37427:SF2">
    <property type="entry name" value="SECRETED PROTEIN"/>
    <property type="match status" value="1"/>
</dbReference>
<gene>
    <name evidence="2" type="ORF">MENT_LOCUS10105</name>
</gene>
<dbReference type="AlphaFoldDB" id="A0A6V7U9M0"/>
<reference evidence="2 3" key="1">
    <citation type="submission" date="2020-08" db="EMBL/GenBank/DDBJ databases">
        <authorList>
            <person name="Koutsovoulos G."/>
            <person name="Danchin GJ E."/>
        </authorList>
    </citation>
    <scope>NUCLEOTIDE SEQUENCE [LARGE SCALE GENOMIC DNA]</scope>
</reference>
<feature type="signal peptide" evidence="1">
    <location>
        <begin position="1"/>
        <end position="20"/>
    </location>
</feature>
<accession>A0A6V7U9M0</accession>
<dbReference type="PANTHER" id="PTHR37427">
    <property type="entry name" value="PROTEIN CBG20963-RELATED"/>
    <property type="match status" value="1"/>
</dbReference>
<protein>
    <submittedName>
        <fullName evidence="2">Uncharacterized protein</fullName>
    </submittedName>
</protein>
<proteinExistence type="predicted"/>
<evidence type="ECO:0000256" key="1">
    <source>
        <dbReference type="SAM" id="SignalP"/>
    </source>
</evidence>
<sequence>MNSLSIIFLFIFIFSNCCDSCKITIKLKSQTKAKFKIQILVPSVKQKSERLLFTGPEEKKLQIDGENCLSKKWIVRTWKPDSSSGWVIAKEESAFIDGMGWVRIIIGDDLRPQMKDRLSVFCSESPLCG</sequence>
<organism evidence="2 3">
    <name type="scientific">Meloidogyne enterolobii</name>
    <name type="common">Root-knot nematode worm</name>
    <name type="synonym">Meloidogyne mayaguensis</name>
    <dbReference type="NCBI Taxonomy" id="390850"/>
    <lineage>
        <taxon>Eukaryota</taxon>
        <taxon>Metazoa</taxon>
        <taxon>Ecdysozoa</taxon>
        <taxon>Nematoda</taxon>
        <taxon>Chromadorea</taxon>
        <taxon>Rhabditida</taxon>
        <taxon>Tylenchina</taxon>
        <taxon>Tylenchomorpha</taxon>
        <taxon>Tylenchoidea</taxon>
        <taxon>Meloidogynidae</taxon>
        <taxon>Meloidogyninae</taxon>
        <taxon>Meloidogyne</taxon>
    </lineage>
</organism>
<evidence type="ECO:0000313" key="2">
    <source>
        <dbReference type="EMBL" id="CAD2150658.1"/>
    </source>
</evidence>
<feature type="chain" id="PRO_5028233270" evidence="1">
    <location>
        <begin position="21"/>
        <end position="129"/>
    </location>
</feature>
<dbReference type="OrthoDB" id="5786419at2759"/>
<comment type="caution">
    <text evidence="2">The sequence shown here is derived from an EMBL/GenBank/DDBJ whole genome shotgun (WGS) entry which is preliminary data.</text>
</comment>
<dbReference type="Proteomes" id="UP000580250">
    <property type="component" value="Unassembled WGS sequence"/>
</dbReference>
<evidence type="ECO:0000313" key="3">
    <source>
        <dbReference type="Proteomes" id="UP000580250"/>
    </source>
</evidence>
<dbReference type="EMBL" id="CAJEWN010000046">
    <property type="protein sequence ID" value="CAD2150658.1"/>
    <property type="molecule type" value="Genomic_DNA"/>
</dbReference>